<sequence length="79" mass="9022">MLDTNTLDKIAETVHSDLYILPSSIHEVICVSTELTDDLDFLMGMVRTVNGTEVREEEQLSDSVYRYDASNKCVKRCTY</sequence>
<name>A0A1G6B2Y5_EUBOX</name>
<accession>A0A1G6B2Y5</accession>
<dbReference type="OrthoDB" id="1655031at2"/>
<proteinExistence type="predicted"/>
<dbReference type="Proteomes" id="UP000199228">
    <property type="component" value="Unassembled WGS sequence"/>
</dbReference>
<reference evidence="1 2" key="1">
    <citation type="submission" date="2016-10" db="EMBL/GenBank/DDBJ databases">
        <authorList>
            <person name="de Groot N.N."/>
        </authorList>
    </citation>
    <scope>NUCLEOTIDE SEQUENCE [LARGE SCALE GENOMIC DNA]</scope>
    <source>
        <strain evidence="1 2">DSM 3217</strain>
    </source>
</reference>
<organism evidence="1 2">
    <name type="scientific">Eubacterium oxidoreducens</name>
    <dbReference type="NCBI Taxonomy" id="1732"/>
    <lineage>
        <taxon>Bacteria</taxon>
        <taxon>Bacillati</taxon>
        <taxon>Bacillota</taxon>
        <taxon>Clostridia</taxon>
        <taxon>Eubacteriales</taxon>
        <taxon>Eubacteriaceae</taxon>
        <taxon>Eubacterium</taxon>
    </lineage>
</organism>
<protein>
    <submittedName>
        <fullName evidence="1">Uncharacterized protein</fullName>
    </submittedName>
</protein>
<dbReference type="Pfam" id="PF18941">
    <property type="entry name" value="DUF5688"/>
    <property type="match status" value="1"/>
</dbReference>
<evidence type="ECO:0000313" key="1">
    <source>
        <dbReference type="EMBL" id="SDB14813.1"/>
    </source>
</evidence>
<gene>
    <name evidence="1" type="ORF">SAMN02910417_01081</name>
</gene>
<dbReference type="RefSeq" id="WP_143010228.1">
    <property type="nucleotide sequence ID" value="NZ_FMXR01000008.1"/>
</dbReference>
<dbReference type="EMBL" id="FMXR01000008">
    <property type="protein sequence ID" value="SDB14813.1"/>
    <property type="molecule type" value="Genomic_DNA"/>
</dbReference>
<dbReference type="InterPro" id="IPR043743">
    <property type="entry name" value="DUF5688"/>
</dbReference>
<keyword evidence="2" id="KW-1185">Reference proteome</keyword>
<evidence type="ECO:0000313" key="2">
    <source>
        <dbReference type="Proteomes" id="UP000199228"/>
    </source>
</evidence>
<dbReference type="AlphaFoldDB" id="A0A1G6B2Y5"/>
<dbReference type="STRING" id="1732.SAMN02910417_01081"/>